<feature type="chain" id="PRO_5032501679" evidence="2">
    <location>
        <begin position="18"/>
        <end position="510"/>
    </location>
</feature>
<dbReference type="Gene3D" id="3.40.190.10">
    <property type="entry name" value="Periplasmic binding protein-like II"/>
    <property type="match status" value="1"/>
</dbReference>
<evidence type="ECO:0000256" key="1">
    <source>
        <dbReference type="SAM" id="MobiDB-lite"/>
    </source>
</evidence>
<gene>
    <name evidence="3" type="ORF">SNAT2548_LOCUS34407</name>
</gene>
<evidence type="ECO:0000313" key="4">
    <source>
        <dbReference type="Proteomes" id="UP000604046"/>
    </source>
</evidence>
<dbReference type="Proteomes" id="UP000604046">
    <property type="component" value="Unassembled WGS sequence"/>
</dbReference>
<feature type="region of interest" description="Disordered" evidence="1">
    <location>
        <begin position="473"/>
        <end position="510"/>
    </location>
</feature>
<dbReference type="Pfam" id="PF01547">
    <property type="entry name" value="SBP_bac_1"/>
    <property type="match status" value="1"/>
</dbReference>
<sequence length="510" mass="56816">MVSFWLVVSSLFLLAEGVDWLAWIGDQSFGHAGDPGWQKLDLADRFKALPWEEPGKPNGYRYFYPHATEYTLGEGCGRKMWLDLWQPFSETAADAAVGANLRGALYTLFVDHLTQFCVKVSNKGWDGCGSARICEEGEPCPNVILNGDNPFPRRIAEDRALPLNQFLEFELQHKLKRYQDDFLRVANYMYNFDSKWMGIPFAADTRLLGFNVTTLKRLGLKLPPPFELDDWTWEDLVSYACKIKAATGQAGLLANSDWDEDAKFFLLMLQGMGGALLSTTGSGAARARTCGLRMGTEVVESFWKPMVQKGCLGSIGGGDYWLGSSNQSAALEAVLGPINPLAPPDVKPLSNYNYELSSGRLTGFFIANGLEERVGRCELMSEQESCKDEVLSQCKLLARFENRSQEECKDHTFALGGDSFLHSGACQVLSCETRERLDKVWQALLFHQLHLVLHPLQRDPFCHDATWLHLSGGQRPHDTQAGGQLSSSRLPPRPPPCLEHLGERGVPQAD</sequence>
<keyword evidence="2" id="KW-0732">Signal</keyword>
<name>A0A812V245_9DINO</name>
<feature type="signal peptide" evidence="2">
    <location>
        <begin position="1"/>
        <end position="17"/>
    </location>
</feature>
<reference evidence="3" key="1">
    <citation type="submission" date="2021-02" db="EMBL/GenBank/DDBJ databases">
        <authorList>
            <person name="Dougan E. K."/>
            <person name="Rhodes N."/>
            <person name="Thang M."/>
            <person name="Chan C."/>
        </authorList>
    </citation>
    <scope>NUCLEOTIDE SEQUENCE</scope>
</reference>
<evidence type="ECO:0000313" key="3">
    <source>
        <dbReference type="EMBL" id="CAE7604990.1"/>
    </source>
</evidence>
<evidence type="ECO:0000256" key="2">
    <source>
        <dbReference type="SAM" id="SignalP"/>
    </source>
</evidence>
<dbReference type="InterPro" id="IPR006059">
    <property type="entry name" value="SBP"/>
</dbReference>
<comment type="caution">
    <text evidence="3">The sequence shown here is derived from an EMBL/GenBank/DDBJ whole genome shotgun (WGS) entry which is preliminary data.</text>
</comment>
<keyword evidence="4" id="KW-1185">Reference proteome</keyword>
<organism evidence="3 4">
    <name type="scientific">Symbiodinium natans</name>
    <dbReference type="NCBI Taxonomy" id="878477"/>
    <lineage>
        <taxon>Eukaryota</taxon>
        <taxon>Sar</taxon>
        <taxon>Alveolata</taxon>
        <taxon>Dinophyceae</taxon>
        <taxon>Suessiales</taxon>
        <taxon>Symbiodiniaceae</taxon>
        <taxon>Symbiodinium</taxon>
    </lineage>
</organism>
<dbReference type="EMBL" id="CAJNDS010002807">
    <property type="protein sequence ID" value="CAE7604990.1"/>
    <property type="molecule type" value="Genomic_DNA"/>
</dbReference>
<dbReference type="AlphaFoldDB" id="A0A812V245"/>
<protein>
    <submittedName>
        <fullName evidence="3">Uncharacterized protein</fullName>
    </submittedName>
</protein>
<dbReference type="SUPFAM" id="SSF53850">
    <property type="entry name" value="Periplasmic binding protein-like II"/>
    <property type="match status" value="1"/>
</dbReference>
<accession>A0A812V245</accession>
<proteinExistence type="predicted"/>